<gene>
    <name evidence="1" type="ORF">PSHT_13811</name>
</gene>
<organism evidence="1 2">
    <name type="scientific">Puccinia striiformis</name>
    <dbReference type="NCBI Taxonomy" id="27350"/>
    <lineage>
        <taxon>Eukaryota</taxon>
        <taxon>Fungi</taxon>
        <taxon>Dikarya</taxon>
        <taxon>Basidiomycota</taxon>
        <taxon>Pucciniomycotina</taxon>
        <taxon>Pucciniomycetes</taxon>
        <taxon>Pucciniales</taxon>
        <taxon>Pucciniaceae</taxon>
        <taxon>Puccinia</taxon>
    </lineage>
</organism>
<sequence>MASALDNADGMSAFQQHELFKPYERFQHTLNAGGIGGGAGYDCAVAASHESRKAASVSRPPSAVSKNVNSLIGQLQSMLMAGSMSQTVAQQSMQQLAQSLQMAMTQATACTICFSGQGSQFASVASSTFNQFTSFMSQMQGALDGNLGPIVTPFGSLGQPFRTFFQQASKSSTFSSSSFSNMLSPNFAPVMQSIIPGIGGPLSLLGLKKFIDQDSGVLPRFCFFTR</sequence>
<accession>A0A2S4UNS2</accession>
<dbReference type="Proteomes" id="UP000238274">
    <property type="component" value="Unassembled WGS sequence"/>
</dbReference>
<evidence type="ECO:0000313" key="2">
    <source>
        <dbReference type="Proteomes" id="UP000238274"/>
    </source>
</evidence>
<dbReference type="OrthoDB" id="10678864at2759"/>
<evidence type="ECO:0000313" key="1">
    <source>
        <dbReference type="EMBL" id="POV98881.1"/>
    </source>
</evidence>
<protein>
    <submittedName>
        <fullName evidence="1">Uncharacterized protein</fullName>
    </submittedName>
</protein>
<keyword evidence="2" id="KW-1185">Reference proteome</keyword>
<dbReference type="AlphaFoldDB" id="A0A2S4UNS2"/>
<proteinExistence type="predicted"/>
<dbReference type="VEuPathDB" id="FungiDB:PSTT_06859"/>
<comment type="caution">
    <text evidence="1">The sequence shown here is derived from an EMBL/GenBank/DDBJ whole genome shotgun (WGS) entry which is preliminary data.</text>
</comment>
<dbReference type="EMBL" id="PKSM01000286">
    <property type="protein sequence ID" value="POV98881.1"/>
    <property type="molecule type" value="Genomic_DNA"/>
</dbReference>
<dbReference type="VEuPathDB" id="FungiDB:PSHT_13811"/>
<name>A0A2S4UNS2_9BASI</name>
<reference evidence="2" key="3">
    <citation type="journal article" date="2018" name="Mol. Plant Microbe Interact.">
        <title>Genome sequence resources for the wheat stripe rust pathogen (Puccinia striiformis f. sp. tritici) and the barley stripe rust pathogen (Puccinia striiformis f. sp. hordei).</title>
        <authorList>
            <person name="Xia C."/>
            <person name="Wang M."/>
            <person name="Yin C."/>
            <person name="Cornejo O.E."/>
            <person name="Hulbert S.H."/>
            <person name="Chen X."/>
        </authorList>
    </citation>
    <scope>NUCLEOTIDE SEQUENCE [LARGE SCALE GENOMIC DNA]</scope>
    <source>
        <strain evidence="2">93TX-2</strain>
    </source>
</reference>
<reference evidence="1 2" key="1">
    <citation type="submission" date="2017-12" db="EMBL/GenBank/DDBJ databases">
        <title>Gene loss provides genomic basis for host adaptation in cereal stripe rust fungi.</title>
        <authorList>
            <person name="Xia C."/>
        </authorList>
    </citation>
    <scope>NUCLEOTIDE SEQUENCE [LARGE SCALE GENOMIC DNA]</scope>
    <source>
        <strain evidence="1 2">93TX-2</strain>
    </source>
</reference>
<reference evidence="2" key="2">
    <citation type="journal article" date="2018" name="BMC Genomics">
        <title>Genomic insights into host adaptation between the wheat stripe rust pathogen (Puccinia striiformis f. sp. tritici) and the barley stripe rust pathogen (Puccinia striiformis f. sp. hordei).</title>
        <authorList>
            <person name="Xia C."/>
            <person name="Wang M."/>
            <person name="Yin C."/>
            <person name="Cornejo O.E."/>
            <person name="Hulbert S.H."/>
            <person name="Chen X."/>
        </authorList>
    </citation>
    <scope>NUCLEOTIDE SEQUENCE [LARGE SCALE GENOMIC DNA]</scope>
    <source>
        <strain evidence="2">93TX-2</strain>
    </source>
</reference>